<dbReference type="Pfam" id="PF00001">
    <property type="entry name" value="7tm_1"/>
    <property type="match status" value="1"/>
</dbReference>
<dbReference type="GO" id="GO:0005886">
    <property type="term" value="C:plasma membrane"/>
    <property type="evidence" value="ECO:0007669"/>
    <property type="project" value="UniProtKB-SubCell"/>
</dbReference>
<evidence type="ECO:0000256" key="7">
    <source>
        <dbReference type="ARBA" id="ARBA00023157"/>
    </source>
</evidence>
<dbReference type="InterPro" id="IPR000276">
    <property type="entry name" value="GPCR_Rhodpsn"/>
</dbReference>
<dbReference type="GO" id="GO:0045202">
    <property type="term" value="C:synapse"/>
    <property type="evidence" value="ECO:0007669"/>
    <property type="project" value="GOC"/>
</dbReference>
<dbReference type="GO" id="GO:0004930">
    <property type="term" value="F:G protein-coupled receptor activity"/>
    <property type="evidence" value="ECO:0007669"/>
    <property type="project" value="UniProtKB-KW"/>
</dbReference>
<feature type="domain" description="G-protein coupled receptors family 1 profile" evidence="13">
    <location>
        <begin position="87"/>
        <end position="569"/>
    </location>
</feature>
<keyword evidence="6 12" id="KW-0472">Membrane</keyword>
<feature type="transmembrane region" description="Helical" evidence="12">
    <location>
        <begin position="553"/>
        <end position="572"/>
    </location>
</feature>
<evidence type="ECO:0000256" key="1">
    <source>
        <dbReference type="ARBA" id="ARBA00004651"/>
    </source>
</evidence>
<feature type="transmembrane region" description="Helical" evidence="12">
    <location>
        <begin position="227"/>
        <end position="251"/>
    </location>
</feature>
<protein>
    <submittedName>
        <fullName evidence="14">Type 2 dopamine receptor-1</fullName>
    </submittedName>
</protein>
<accession>A0A7U0TJ96</accession>
<evidence type="ECO:0000256" key="10">
    <source>
        <dbReference type="RuleBase" id="RU000688"/>
    </source>
</evidence>
<keyword evidence="5 10" id="KW-0297">G-protein coupled receptor</keyword>
<evidence type="ECO:0000259" key="13">
    <source>
        <dbReference type="PROSITE" id="PS50262"/>
    </source>
</evidence>
<feature type="transmembrane region" description="Helical" evidence="12">
    <location>
        <begin position="72"/>
        <end position="95"/>
    </location>
</feature>
<proteinExistence type="evidence at transcript level"/>
<feature type="transmembrane region" description="Helical" evidence="12">
    <location>
        <begin position="146"/>
        <end position="167"/>
    </location>
</feature>
<dbReference type="PANTHER" id="PTHR24248">
    <property type="entry name" value="ADRENERGIC RECEPTOR-RELATED G-PROTEIN COUPLED RECEPTOR"/>
    <property type="match status" value="1"/>
</dbReference>
<evidence type="ECO:0000256" key="6">
    <source>
        <dbReference type="ARBA" id="ARBA00023136"/>
    </source>
</evidence>
<evidence type="ECO:0000256" key="11">
    <source>
        <dbReference type="SAM" id="MobiDB-lite"/>
    </source>
</evidence>
<dbReference type="PRINTS" id="PR00237">
    <property type="entry name" value="GPCRRHODOPSN"/>
</dbReference>
<dbReference type="PROSITE" id="PS50262">
    <property type="entry name" value="G_PROTEIN_RECEP_F1_2"/>
    <property type="match status" value="1"/>
</dbReference>
<dbReference type="AlphaFoldDB" id="A0A7U0TJ96"/>
<evidence type="ECO:0000256" key="3">
    <source>
        <dbReference type="ARBA" id="ARBA00022692"/>
    </source>
</evidence>
<keyword evidence="8 10" id="KW-0675">Receptor</keyword>
<reference evidence="14" key="1">
    <citation type="submission" date="2020-12" db="EMBL/GenBank/DDBJ databases">
        <title>Neural signatures in transcriptome of heterophyid trematode Cryptocolyle lingua.</title>
        <authorList>
            <person name="Gorbushin A.M."/>
            <person name="Tolstenkov O."/>
        </authorList>
    </citation>
    <scope>NUCLEOTIDE SEQUENCE</scope>
</reference>
<gene>
    <name evidence="14" type="primary">D2R1</name>
</gene>
<evidence type="ECO:0000256" key="2">
    <source>
        <dbReference type="ARBA" id="ARBA00022475"/>
    </source>
</evidence>
<name>A0A7U0TJ96_9TREM</name>
<keyword evidence="7" id="KW-1015">Disulfide bond</keyword>
<keyword evidence="3 10" id="KW-0812">Transmembrane</keyword>
<dbReference type="EMBL" id="MW361219">
    <property type="protein sequence ID" value="QQY02597.1"/>
    <property type="molecule type" value="mRNA"/>
</dbReference>
<dbReference type="SMART" id="SM01381">
    <property type="entry name" value="7TM_GPCR_Srsx"/>
    <property type="match status" value="1"/>
</dbReference>
<feature type="transmembrane region" description="Helical" evidence="12">
    <location>
        <begin position="107"/>
        <end position="126"/>
    </location>
</feature>
<dbReference type="GO" id="GO:0001591">
    <property type="term" value="F:dopamine neurotransmitter receptor activity, coupled via Gi/Go"/>
    <property type="evidence" value="ECO:0007669"/>
    <property type="project" value="TreeGrafter"/>
</dbReference>
<evidence type="ECO:0000313" key="14">
    <source>
        <dbReference type="EMBL" id="QQY02597.1"/>
    </source>
</evidence>
<feature type="transmembrane region" description="Helical" evidence="12">
    <location>
        <begin position="507"/>
        <end position="530"/>
    </location>
</feature>
<evidence type="ECO:0000256" key="8">
    <source>
        <dbReference type="ARBA" id="ARBA00023170"/>
    </source>
</evidence>
<evidence type="ECO:0000256" key="12">
    <source>
        <dbReference type="SAM" id="Phobius"/>
    </source>
</evidence>
<keyword evidence="9 10" id="KW-0807">Transducer</keyword>
<evidence type="ECO:0000256" key="9">
    <source>
        <dbReference type="ARBA" id="ARBA00023224"/>
    </source>
</evidence>
<feature type="transmembrane region" description="Helical" evidence="12">
    <location>
        <begin position="188"/>
        <end position="207"/>
    </location>
</feature>
<dbReference type="InterPro" id="IPR017452">
    <property type="entry name" value="GPCR_Rhodpsn_7TM"/>
</dbReference>
<dbReference type="SUPFAM" id="SSF81321">
    <property type="entry name" value="Family A G protein-coupled receptor-like"/>
    <property type="match status" value="1"/>
</dbReference>
<dbReference type="PROSITE" id="PS00237">
    <property type="entry name" value="G_PROTEIN_RECEP_F1_1"/>
    <property type="match status" value="1"/>
</dbReference>
<dbReference type="Gene3D" id="1.20.1070.10">
    <property type="entry name" value="Rhodopsin 7-helix transmembrane proteins"/>
    <property type="match status" value="2"/>
</dbReference>
<evidence type="ECO:0000256" key="4">
    <source>
        <dbReference type="ARBA" id="ARBA00022989"/>
    </source>
</evidence>
<comment type="similarity">
    <text evidence="10">Belongs to the G-protein coupled receptor 1 family.</text>
</comment>
<sequence length="588" mass="66296">MNAVERLDEAKMSGVFPALLTHGLSYPITAEEAHLLQSSVRQTFHEVNWPPDIVTTVAPPNSTALNPHSYQYWALVLFVFPLVTVFGNALVVLSVIRETNLHTATNYFIVSLAGADIGLAVLVMPMSAWVELVHGQWRYDTTFCDVFIMFDVMLCTASILNLAAISIDRYVAVTKPIIYSKHSNNFRVGITIALAWILSFAIALPIACGLNNQPHRQADLCVLYNPVYIIASSIGSFYLPSGVMIILYYRVFHAIRSRTRRNIHSNGTVLTQSTRIYCASIDAANIMCAGPSSTSHDSSTPLEQKPESVYEKLRSEEPSIYIRNSKPSDNSKYSLIRISKELPENNDIYSACVTEAEGSRELSIIQYPQPVSDEQNNDDNVPPKGFKDMDDFRRHLRQRIRRAKRCSLAVLPVHYLGTGGQQVYSSKSTHNYSTRDRMRSRFKSIRSNASIIRRLRKCNSGDGRTNGFAVDQLDPRTSAPRVSSYASAMLSREKGAARQEKKVTKTLAIVLGVFLFCWIPFFTFNIIHAFCFKYQSWLQSCSFCHIPKIADSIALWLGYINSSLNPIVYTIFNVEFRKAFKKLLDCRR</sequence>
<feature type="region of interest" description="Disordered" evidence="11">
    <location>
        <begin position="370"/>
        <end position="389"/>
    </location>
</feature>
<keyword evidence="4 12" id="KW-1133">Transmembrane helix</keyword>
<keyword evidence="2" id="KW-1003">Cell membrane</keyword>
<evidence type="ECO:0000256" key="5">
    <source>
        <dbReference type="ARBA" id="ARBA00023040"/>
    </source>
</evidence>
<organism evidence="14">
    <name type="scientific">Cryptocotyle lingua</name>
    <dbReference type="NCBI Taxonomy" id="66766"/>
    <lineage>
        <taxon>Eukaryota</taxon>
        <taxon>Metazoa</taxon>
        <taxon>Spiralia</taxon>
        <taxon>Lophotrochozoa</taxon>
        <taxon>Platyhelminthes</taxon>
        <taxon>Trematoda</taxon>
        <taxon>Digenea</taxon>
        <taxon>Opisthorchiida</taxon>
        <taxon>Opisthorchiata</taxon>
        <taxon>Heterophyidae</taxon>
        <taxon>Cryptocotyle</taxon>
    </lineage>
</organism>
<comment type="subcellular location">
    <subcellularLocation>
        <location evidence="1">Cell membrane</location>
        <topology evidence="1">Multi-pass membrane protein</topology>
    </subcellularLocation>
</comment>
<dbReference type="PANTHER" id="PTHR24248:SF125">
    <property type="entry name" value="DOPAMINE D2-LIKE RECEPTOR"/>
    <property type="match status" value="1"/>
</dbReference>